<keyword evidence="5" id="KW-1185">Reference proteome</keyword>
<evidence type="ECO:0000256" key="3">
    <source>
        <dbReference type="ARBA" id="ARBA00022691"/>
    </source>
</evidence>
<dbReference type="PROSITE" id="PS51682">
    <property type="entry name" value="SAM_OMT_I"/>
    <property type="match status" value="1"/>
</dbReference>
<gene>
    <name evidence="4" type="ORF">VI08_13640</name>
</gene>
<dbReference type="PATRIC" id="fig|345309.4.peg.2077"/>
<dbReference type="AlphaFoldDB" id="A0A0F3KJ56"/>
<dbReference type="GO" id="GO:0008171">
    <property type="term" value="F:O-methyltransferase activity"/>
    <property type="evidence" value="ECO:0007669"/>
    <property type="project" value="InterPro"/>
</dbReference>
<evidence type="ECO:0000256" key="2">
    <source>
        <dbReference type="ARBA" id="ARBA00022679"/>
    </source>
</evidence>
<proteinExistence type="predicted"/>
<dbReference type="InterPro" id="IPR002935">
    <property type="entry name" value="SAM_O-MeTrfase"/>
</dbReference>
<reference evidence="4 5" key="1">
    <citation type="submission" date="2015-03" db="EMBL/GenBank/DDBJ databases">
        <title>Draft genome sequence of Luteibacter yeojuensis strain SU11.</title>
        <authorList>
            <person name="Sulaiman J."/>
            <person name="Priya K."/>
            <person name="Chan K.-G."/>
        </authorList>
    </citation>
    <scope>NUCLEOTIDE SEQUENCE [LARGE SCALE GENOMIC DNA]</scope>
    <source>
        <strain evidence="4 5">SU11</strain>
    </source>
</reference>
<dbReference type="Pfam" id="PF13578">
    <property type="entry name" value="Methyltransf_24"/>
    <property type="match status" value="1"/>
</dbReference>
<dbReference type="SUPFAM" id="SSF53335">
    <property type="entry name" value="S-adenosyl-L-methionine-dependent methyltransferases"/>
    <property type="match status" value="1"/>
</dbReference>
<evidence type="ECO:0000256" key="1">
    <source>
        <dbReference type="ARBA" id="ARBA00022603"/>
    </source>
</evidence>
<dbReference type="PANTHER" id="PTHR43167:SF1">
    <property type="entry name" value="PUTATIVE (AFU_ORTHOLOGUE AFUA_6G01830)-RELATED"/>
    <property type="match status" value="1"/>
</dbReference>
<dbReference type="OrthoDB" id="9799672at2"/>
<keyword evidence="2 4" id="KW-0808">Transferase</keyword>
<accession>A0A0F3KJ56</accession>
<organism evidence="4 5">
    <name type="scientific">Luteibacter yeojuensis</name>
    <dbReference type="NCBI Taxonomy" id="345309"/>
    <lineage>
        <taxon>Bacteria</taxon>
        <taxon>Pseudomonadati</taxon>
        <taxon>Pseudomonadota</taxon>
        <taxon>Gammaproteobacteria</taxon>
        <taxon>Lysobacterales</taxon>
        <taxon>Rhodanobacteraceae</taxon>
        <taxon>Luteibacter</taxon>
    </lineage>
</organism>
<dbReference type="EMBL" id="JZRB01000029">
    <property type="protein sequence ID" value="KJV31295.1"/>
    <property type="molecule type" value="Genomic_DNA"/>
</dbReference>
<dbReference type="InterPro" id="IPR029063">
    <property type="entry name" value="SAM-dependent_MTases_sf"/>
</dbReference>
<evidence type="ECO:0000313" key="5">
    <source>
        <dbReference type="Proteomes" id="UP000033651"/>
    </source>
</evidence>
<evidence type="ECO:0000313" key="4">
    <source>
        <dbReference type="EMBL" id="KJV31295.1"/>
    </source>
</evidence>
<dbReference type="RefSeq" id="WP_045830156.1">
    <property type="nucleotide sequence ID" value="NZ_JZRB01000029.1"/>
</dbReference>
<dbReference type="Gene3D" id="3.40.50.150">
    <property type="entry name" value="Vaccinia Virus protein VP39"/>
    <property type="match status" value="1"/>
</dbReference>
<dbReference type="Proteomes" id="UP000033651">
    <property type="component" value="Unassembled WGS sequence"/>
</dbReference>
<dbReference type="PANTHER" id="PTHR43167">
    <property type="entry name" value="PUTATIVE (AFU_ORTHOLOGUE AFUA_6G01830)-RELATED"/>
    <property type="match status" value="1"/>
</dbReference>
<protein>
    <submittedName>
        <fullName evidence="4">Methyltransferase</fullName>
    </submittedName>
</protein>
<comment type="caution">
    <text evidence="4">The sequence shown here is derived from an EMBL/GenBank/DDBJ whole genome shotgun (WGS) entry which is preliminary data.</text>
</comment>
<keyword evidence="3" id="KW-0949">S-adenosyl-L-methionine</keyword>
<name>A0A0F3KJ56_9GAMM</name>
<keyword evidence="1 4" id="KW-0489">Methyltransferase</keyword>
<sequence>MSTLASQPVAPVIRRLINDADSPSVIAAMSERTAQEQLVSRTQYRDFYTRFSRATLSVTPDVGQLLYALARGQKARGIVEFGTSVGLSTLYLAAALRDNGGGHLVTTELDDAKVARARRNLADAGLLRWVDIRQGDALCTLRQGIPALVDLVFLDGAKALYGDVLDIVEPYLRAGSVVVADNTDISPDYTRRVRRPCGRYLSMPFTATVEVSVWAGH</sequence>
<dbReference type="GO" id="GO:0032259">
    <property type="term" value="P:methylation"/>
    <property type="evidence" value="ECO:0007669"/>
    <property type="project" value="UniProtKB-KW"/>
</dbReference>